<evidence type="ECO:0000313" key="4">
    <source>
        <dbReference type="Proteomes" id="UP000238823"/>
    </source>
</evidence>
<keyword evidence="1" id="KW-0560">Oxidoreductase</keyword>
<dbReference type="Pfam" id="PF19112">
    <property type="entry name" value="VanA_C"/>
    <property type="match status" value="1"/>
</dbReference>
<evidence type="ECO:0000259" key="2">
    <source>
        <dbReference type="Pfam" id="PF19112"/>
    </source>
</evidence>
<dbReference type="AlphaFoldDB" id="A0A2S9YIZ2"/>
<reference evidence="3 4" key="1">
    <citation type="submission" date="2018-03" db="EMBL/GenBank/DDBJ databases">
        <title>Draft Genome Sequences of the Obligatory Marine Myxobacteria Enhygromyxa salina SWB007.</title>
        <authorList>
            <person name="Poehlein A."/>
            <person name="Moghaddam J.A."/>
            <person name="Harms H."/>
            <person name="Alanjari M."/>
            <person name="Koenig G.M."/>
            <person name="Daniel R."/>
            <person name="Schaeberle T.F."/>
        </authorList>
    </citation>
    <scope>NUCLEOTIDE SEQUENCE [LARGE SCALE GENOMIC DNA]</scope>
    <source>
        <strain evidence="3 4">SWB007</strain>
    </source>
</reference>
<evidence type="ECO:0000256" key="1">
    <source>
        <dbReference type="ARBA" id="ARBA00023002"/>
    </source>
</evidence>
<dbReference type="Proteomes" id="UP000238823">
    <property type="component" value="Unassembled WGS sequence"/>
</dbReference>
<dbReference type="GO" id="GO:0016491">
    <property type="term" value="F:oxidoreductase activity"/>
    <property type="evidence" value="ECO:0007669"/>
    <property type="project" value="UniProtKB-KW"/>
</dbReference>
<protein>
    <recommendedName>
        <fullName evidence="2">Vanillate O-demethylase oxygenase-like C-terminal catalytic domain-containing protein</fullName>
    </recommendedName>
</protein>
<dbReference type="EMBL" id="PVNL01000097">
    <property type="protein sequence ID" value="PRQ05075.1"/>
    <property type="molecule type" value="Genomic_DNA"/>
</dbReference>
<gene>
    <name evidence="3" type="ORF">ENSA7_47040</name>
</gene>
<comment type="caution">
    <text evidence="3">The sequence shown here is derived from an EMBL/GenBank/DDBJ whole genome shotgun (WGS) entry which is preliminary data.</text>
</comment>
<organism evidence="3 4">
    <name type="scientific">Enhygromyxa salina</name>
    <dbReference type="NCBI Taxonomy" id="215803"/>
    <lineage>
        <taxon>Bacteria</taxon>
        <taxon>Pseudomonadati</taxon>
        <taxon>Myxococcota</taxon>
        <taxon>Polyangia</taxon>
        <taxon>Nannocystales</taxon>
        <taxon>Nannocystaceae</taxon>
        <taxon>Enhygromyxa</taxon>
    </lineage>
</organism>
<sequence>MGRLLAPGGGVVEHFDRFVLPSITEVEYRLGDRSHICTVSALTPITDTRTRLTAVISFRLPLPSVVVSPVLGPLARAIFKQDARVLERQARNVAVFGGESFASSEVDALGPQIMRLLRNAERGDRAELAEPHEHRFFMSV</sequence>
<dbReference type="SUPFAM" id="SSF55961">
    <property type="entry name" value="Bet v1-like"/>
    <property type="match status" value="1"/>
</dbReference>
<dbReference type="InterPro" id="IPR044043">
    <property type="entry name" value="VanA_C_cat"/>
</dbReference>
<dbReference type="Gene3D" id="3.90.380.10">
    <property type="entry name" value="Naphthalene 1,2-dioxygenase Alpha Subunit, Chain A, domain 1"/>
    <property type="match status" value="1"/>
</dbReference>
<name>A0A2S9YIZ2_9BACT</name>
<feature type="domain" description="Vanillate O-demethylase oxygenase-like C-terminal catalytic" evidence="2">
    <location>
        <begin position="17"/>
        <end position="119"/>
    </location>
</feature>
<proteinExistence type="predicted"/>
<accession>A0A2S9YIZ2</accession>
<evidence type="ECO:0000313" key="3">
    <source>
        <dbReference type="EMBL" id="PRQ05075.1"/>
    </source>
</evidence>